<protein>
    <submittedName>
        <fullName evidence="2 4">Uncharacterized protein</fullName>
    </submittedName>
</protein>
<dbReference type="Proteomes" id="UP000275846">
    <property type="component" value="Unassembled WGS sequence"/>
</dbReference>
<evidence type="ECO:0000256" key="1">
    <source>
        <dbReference type="SAM" id="MobiDB-lite"/>
    </source>
</evidence>
<name>A0A183T413_SCHSO</name>
<reference evidence="4" key="1">
    <citation type="submission" date="2016-06" db="UniProtKB">
        <authorList>
            <consortium name="WormBaseParasite"/>
        </authorList>
    </citation>
    <scope>IDENTIFICATION</scope>
</reference>
<dbReference type="WBParaSite" id="SSLN_0001163901-mRNA-1">
    <property type="protein sequence ID" value="SSLN_0001163901-mRNA-1"/>
    <property type="gene ID" value="SSLN_0001163901"/>
</dbReference>
<evidence type="ECO:0000313" key="2">
    <source>
        <dbReference type="EMBL" id="VDL97596.1"/>
    </source>
</evidence>
<accession>A0A183T413</accession>
<feature type="region of interest" description="Disordered" evidence="1">
    <location>
        <begin position="122"/>
        <end position="153"/>
    </location>
</feature>
<evidence type="ECO:0000313" key="4">
    <source>
        <dbReference type="WBParaSite" id="SSLN_0001163901-mRNA-1"/>
    </source>
</evidence>
<gene>
    <name evidence="2" type="ORF">SSLN_LOCUS11211</name>
</gene>
<organism evidence="4">
    <name type="scientific">Schistocephalus solidus</name>
    <name type="common">Tapeworm</name>
    <dbReference type="NCBI Taxonomy" id="70667"/>
    <lineage>
        <taxon>Eukaryota</taxon>
        <taxon>Metazoa</taxon>
        <taxon>Spiralia</taxon>
        <taxon>Lophotrochozoa</taxon>
        <taxon>Platyhelminthes</taxon>
        <taxon>Cestoda</taxon>
        <taxon>Eucestoda</taxon>
        <taxon>Diphyllobothriidea</taxon>
        <taxon>Diphyllobothriidae</taxon>
        <taxon>Schistocephalus</taxon>
    </lineage>
</organism>
<dbReference type="EMBL" id="UYSU01036368">
    <property type="protein sequence ID" value="VDL97596.1"/>
    <property type="molecule type" value="Genomic_DNA"/>
</dbReference>
<proteinExistence type="predicted"/>
<reference evidence="2 3" key="2">
    <citation type="submission" date="2018-11" db="EMBL/GenBank/DDBJ databases">
        <authorList>
            <consortium name="Pathogen Informatics"/>
        </authorList>
    </citation>
    <scope>NUCLEOTIDE SEQUENCE [LARGE SCALE GENOMIC DNA]</scope>
    <source>
        <strain evidence="2 3">NST_G2</strain>
    </source>
</reference>
<dbReference type="AlphaFoldDB" id="A0A183T413"/>
<dbReference type="OrthoDB" id="8963429at2759"/>
<feature type="compositionally biased region" description="Polar residues" evidence="1">
    <location>
        <begin position="122"/>
        <end position="132"/>
    </location>
</feature>
<keyword evidence="3" id="KW-1185">Reference proteome</keyword>
<evidence type="ECO:0000313" key="3">
    <source>
        <dbReference type="Proteomes" id="UP000275846"/>
    </source>
</evidence>
<sequence length="163" mass="18199">MRPKDQLSRQETSGDANRIWRSRRQRNYVGKTGRLLRTRIAVHAAAVRRHDTNSQVADQLTRTGHKFKLEEAEIRVRGVNRVSRELLESWFTGPQSINKCNDLPNPYLVLRLRLARAIDHSGSAQANTSANAGASEPAGRAIIPPPSNMGDEISAHNHVNANH</sequence>